<dbReference type="SUPFAM" id="SSF48208">
    <property type="entry name" value="Six-hairpin glycosidases"/>
    <property type="match status" value="1"/>
</dbReference>
<protein>
    <submittedName>
        <fullName evidence="4">Glycoside hydrolase family 88 protein</fullName>
    </submittedName>
</protein>
<keyword evidence="1 4" id="KW-0378">Hydrolase</keyword>
<dbReference type="Gene3D" id="1.50.10.10">
    <property type="match status" value="1"/>
</dbReference>
<reference evidence="4 5" key="1">
    <citation type="journal article" date="2019" name="Nat. Ecol. Evol.">
        <title>Megaphylogeny resolves global patterns of mushroom evolution.</title>
        <authorList>
            <person name="Varga T."/>
            <person name="Krizsan K."/>
            <person name="Foldi C."/>
            <person name="Dima B."/>
            <person name="Sanchez-Garcia M."/>
            <person name="Sanchez-Ramirez S."/>
            <person name="Szollosi G.J."/>
            <person name="Szarkandi J.G."/>
            <person name="Papp V."/>
            <person name="Albert L."/>
            <person name="Andreopoulos W."/>
            <person name="Angelini C."/>
            <person name="Antonin V."/>
            <person name="Barry K.W."/>
            <person name="Bougher N.L."/>
            <person name="Buchanan P."/>
            <person name="Buyck B."/>
            <person name="Bense V."/>
            <person name="Catcheside P."/>
            <person name="Chovatia M."/>
            <person name="Cooper J."/>
            <person name="Damon W."/>
            <person name="Desjardin D."/>
            <person name="Finy P."/>
            <person name="Geml J."/>
            <person name="Haridas S."/>
            <person name="Hughes K."/>
            <person name="Justo A."/>
            <person name="Karasinski D."/>
            <person name="Kautmanova I."/>
            <person name="Kiss B."/>
            <person name="Kocsube S."/>
            <person name="Kotiranta H."/>
            <person name="LaButti K.M."/>
            <person name="Lechner B.E."/>
            <person name="Liimatainen K."/>
            <person name="Lipzen A."/>
            <person name="Lukacs Z."/>
            <person name="Mihaltcheva S."/>
            <person name="Morgado L.N."/>
            <person name="Niskanen T."/>
            <person name="Noordeloos M.E."/>
            <person name="Ohm R.A."/>
            <person name="Ortiz-Santana B."/>
            <person name="Ovrebo C."/>
            <person name="Racz N."/>
            <person name="Riley R."/>
            <person name="Savchenko A."/>
            <person name="Shiryaev A."/>
            <person name="Soop K."/>
            <person name="Spirin V."/>
            <person name="Szebenyi C."/>
            <person name="Tomsovsky M."/>
            <person name="Tulloss R.E."/>
            <person name="Uehling J."/>
            <person name="Grigoriev I.V."/>
            <person name="Vagvolgyi C."/>
            <person name="Papp T."/>
            <person name="Martin F.M."/>
            <person name="Miettinen O."/>
            <person name="Hibbett D.S."/>
            <person name="Nagy L.G."/>
        </authorList>
    </citation>
    <scope>NUCLEOTIDE SEQUENCE [LARGE SCALE GENOMIC DNA]</scope>
    <source>
        <strain evidence="4 5">CBS 309.79</strain>
    </source>
</reference>
<keyword evidence="3" id="KW-0732">Signal</keyword>
<organism evidence="4 5">
    <name type="scientific">Pterulicium gracile</name>
    <dbReference type="NCBI Taxonomy" id="1884261"/>
    <lineage>
        <taxon>Eukaryota</taxon>
        <taxon>Fungi</taxon>
        <taxon>Dikarya</taxon>
        <taxon>Basidiomycota</taxon>
        <taxon>Agaricomycotina</taxon>
        <taxon>Agaricomycetes</taxon>
        <taxon>Agaricomycetidae</taxon>
        <taxon>Agaricales</taxon>
        <taxon>Pleurotineae</taxon>
        <taxon>Pterulaceae</taxon>
        <taxon>Pterulicium</taxon>
    </lineage>
</organism>
<proteinExistence type="inferred from homology"/>
<dbReference type="GO" id="GO:0052757">
    <property type="term" value="F:chondroitin hydrolase activity"/>
    <property type="evidence" value="ECO:0007669"/>
    <property type="project" value="TreeGrafter"/>
</dbReference>
<gene>
    <name evidence="4" type="ORF">BDV98DRAFT_309118</name>
</gene>
<dbReference type="PANTHER" id="PTHR36845:SF1">
    <property type="entry name" value="HYDROLASE, PUTATIVE (AFU_ORTHOLOGUE AFUA_7G05090)-RELATED"/>
    <property type="match status" value="1"/>
</dbReference>
<dbReference type="EMBL" id="ML178860">
    <property type="protein sequence ID" value="TFK96465.1"/>
    <property type="molecule type" value="Genomic_DNA"/>
</dbReference>
<comment type="similarity">
    <text evidence="2">Belongs to the glycosyl hydrolase 88 family.</text>
</comment>
<dbReference type="InterPro" id="IPR008928">
    <property type="entry name" value="6-hairpin_glycosidase_sf"/>
</dbReference>
<dbReference type="PANTHER" id="PTHR36845">
    <property type="entry name" value="HYDROLASE, PUTATIVE (AFU_ORTHOLOGUE AFUA_7G05090)-RELATED"/>
    <property type="match status" value="1"/>
</dbReference>
<dbReference type="InterPro" id="IPR012341">
    <property type="entry name" value="6hp_glycosidase-like_sf"/>
</dbReference>
<feature type="signal peptide" evidence="3">
    <location>
        <begin position="1"/>
        <end position="19"/>
    </location>
</feature>
<dbReference type="AlphaFoldDB" id="A0A5C3Q302"/>
<keyword evidence="5" id="KW-1185">Reference proteome</keyword>
<dbReference type="STRING" id="1884261.A0A5C3Q302"/>
<feature type="chain" id="PRO_5022908712" evidence="3">
    <location>
        <begin position="20"/>
        <end position="392"/>
    </location>
</feature>
<dbReference type="Proteomes" id="UP000305067">
    <property type="component" value="Unassembled WGS sequence"/>
</dbReference>
<sequence>MMKLLSLLSTTSLLYLASAQGTFDPLIPTKLRQTALASPGPNRSPQYTTANGTWVYFGIDGWTTGFFPATLYAQAERLRICRDRAVQGPWSQQEWLGLGRKWATAMLPLTQGNGQGHDQGFLAFPFVEELKINPQNQTAIKAVNDFATILANRFDSVVGATRSWDFGNPDAFTVIIDNMMNLELLYLSAGFTGNKTLISIANTHADTSARTFIRPDGGTYHVVEFDQATGGIIKRRTQQGYSDESTWTRGHAWSIYGFANIYRLAKKEAYLQTARRLADYYLGRLPPSYIVPWDFDSPEQFADASGAMVAAAGLVMLANEETSRANKARYYGAAKKLLKATSDFAWSPTWQSLLSNGTVNHPANNQLTGIVYGDYYYVLAGNELVKAGQAKC</sequence>
<name>A0A5C3Q302_9AGAR</name>
<evidence type="ECO:0000256" key="1">
    <source>
        <dbReference type="ARBA" id="ARBA00022801"/>
    </source>
</evidence>
<accession>A0A5C3Q302</accession>
<evidence type="ECO:0000256" key="3">
    <source>
        <dbReference type="SAM" id="SignalP"/>
    </source>
</evidence>
<dbReference type="GO" id="GO:0000272">
    <property type="term" value="P:polysaccharide catabolic process"/>
    <property type="evidence" value="ECO:0007669"/>
    <property type="project" value="TreeGrafter"/>
</dbReference>
<evidence type="ECO:0000313" key="5">
    <source>
        <dbReference type="Proteomes" id="UP000305067"/>
    </source>
</evidence>
<dbReference type="InterPro" id="IPR052369">
    <property type="entry name" value="UG_Glycosaminoglycan_Hydrolase"/>
</dbReference>
<dbReference type="OrthoDB" id="2317065at2759"/>
<evidence type="ECO:0000313" key="4">
    <source>
        <dbReference type="EMBL" id="TFK96465.1"/>
    </source>
</evidence>
<evidence type="ECO:0000256" key="2">
    <source>
        <dbReference type="ARBA" id="ARBA00038358"/>
    </source>
</evidence>